<organism evidence="6 7">
    <name type="scientific">Ataeniobius toweri</name>
    <dbReference type="NCBI Taxonomy" id="208326"/>
    <lineage>
        <taxon>Eukaryota</taxon>
        <taxon>Metazoa</taxon>
        <taxon>Chordata</taxon>
        <taxon>Craniata</taxon>
        <taxon>Vertebrata</taxon>
        <taxon>Euteleostomi</taxon>
        <taxon>Actinopterygii</taxon>
        <taxon>Neopterygii</taxon>
        <taxon>Teleostei</taxon>
        <taxon>Neoteleostei</taxon>
        <taxon>Acanthomorphata</taxon>
        <taxon>Ovalentaria</taxon>
        <taxon>Atherinomorphae</taxon>
        <taxon>Cyprinodontiformes</taxon>
        <taxon>Goodeidae</taxon>
        <taxon>Ataeniobius</taxon>
    </lineage>
</organism>
<comment type="similarity">
    <text evidence="1">Belongs to the TRAFAC class TrmE-Era-EngA-EngB-Septin-like GTPase superfamily. AIG1/Toc34/Toc159-like paraseptin GTPase family. IAN subfamily.</text>
</comment>
<dbReference type="Gene3D" id="3.40.50.300">
    <property type="entry name" value="P-loop containing nucleotide triphosphate hydrolases"/>
    <property type="match status" value="1"/>
</dbReference>
<proteinExistence type="inferred from homology"/>
<dbReference type="InterPro" id="IPR045058">
    <property type="entry name" value="GIMA/IAN/Toc"/>
</dbReference>
<name>A0ABU7CGV6_9TELE</name>
<evidence type="ECO:0000256" key="3">
    <source>
        <dbReference type="ARBA" id="ARBA00023134"/>
    </source>
</evidence>
<keyword evidence="4" id="KW-0175">Coiled coil</keyword>
<dbReference type="PANTHER" id="PTHR10903:SF112">
    <property type="entry name" value="SI:CH211-113E8.5"/>
    <property type="match status" value="1"/>
</dbReference>
<evidence type="ECO:0000313" key="7">
    <source>
        <dbReference type="Proteomes" id="UP001345963"/>
    </source>
</evidence>
<evidence type="ECO:0000256" key="2">
    <source>
        <dbReference type="ARBA" id="ARBA00022741"/>
    </source>
</evidence>
<reference evidence="6 7" key="1">
    <citation type="submission" date="2021-07" db="EMBL/GenBank/DDBJ databases">
        <authorList>
            <person name="Palmer J.M."/>
        </authorList>
    </citation>
    <scope>NUCLEOTIDE SEQUENCE [LARGE SCALE GENOMIC DNA]</scope>
    <source>
        <strain evidence="6 7">AT_MEX2019</strain>
        <tissue evidence="6">Muscle</tissue>
    </source>
</reference>
<dbReference type="SUPFAM" id="SSF52540">
    <property type="entry name" value="P-loop containing nucleoside triphosphate hydrolases"/>
    <property type="match status" value="1"/>
</dbReference>
<keyword evidence="7" id="KW-1185">Reference proteome</keyword>
<dbReference type="PROSITE" id="PS51720">
    <property type="entry name" value="G_AIG1"/>
    <property type="match status" value="1"/>
</dbReference>
<accession>A0ABU7CGV6</accession>
<dbReference type="PANTHER" id="PTHR10903">
    <property type="entry name" value="GTPASE, IMAP FAMILY MEMBER-RELATED"/>
    <property type="match status" value="1"/>
</dbReference>
<feature type="domain" description="AIG1-type G" evidence="5">
    <location>
        <begin position="12"/>
        <end position="211"/>
    </location>
</feature>
<evidence type="ECO:0000256" key="1">
    <source>
        <dbReference type="ARBA" id="ARBA00008535"/>
    </source>
</evidence>
<evidence type="ECO:0000256" key="4">
    <source>
        <dbReference type="SAM" id="Coils"/>
    </source>
</evidence>
<sequence>MSSGFESNIINMEELRIILVGKTGIGKSATGNTILGLPCFKSKLSPKSLTEVCAKETAEVDGQIIAVIDTPGLFDTRFDDEKTAKDLGQCISYSSPGPHIFLVVVSLGRFTAEEKQTVQKIQEVFGEAADRYSMVLFTHGDFLDDTTIEEFLAESPELQELVGRCNNQYHVFNNRLMDNKPQVTSLLWKIRNIVEKNGGSHYTNEMFQEAERAIEEEKQRILKEEEEKIRSDKEEMERKIREKYEEEIRKIQERHQKEQVKVLRKLQEQKEREIREEMARLQAQYEREARKKAERRPRWYRRLLRKIFK</sequence>
<dbReference type="Pfam" id="PF04548">
    <property type="entry name" value="AIG1"/>
    <property type="match status" value="1"/>
</dbReference>
<evidence type="ECO:0000259" key="5">
    <source>
        <dbReference type="PROSITE" id="PS51720"/>
    </source>
</evidence>
<dbReference type="Proteomes" id="UP001345963">
    <property type="component" value="Unassembled WGS sequence"/>
</dbReference>
<protein>
    <recommendedName>
        <fullName evidence="5">AIG1-type G domain-containing protein</fullName>
    </recommendedName>
</protein>
<dbReference type="CDD" id="cd01852">
    <property type="entry name" value="AIG1"/>
    <property type="match status" value="1"/>
</dbReference>
<dbReference type="InterPro" id="IPR027417">
    <property type="entry name" value="P-loop_NTPase"/>
</dbReference>
<keyword evidence="2" id="KW-0547">Nucleotide-binding</keyword>
<evidence type="ECO:0000313" key="6">
    <source>
        <dbReference type="EMBL" id="MED6261892.1"/>
    </source>
</evidence>
<feature type="coiled-coil region" evidence="4">
    <location>
        <begin position="207"/>
        <end position="291"/>
    </location>
</feature>
<dbReference type="InterPro" id="IPR006703">
    <property type="entry name" value="G_AIG1"/>
</dbReference>
<gene>
    <name evidence="6" type="ORF">ATANTOWER_011509</name>
</gene>
<keyword evidence="3" id="KW-0342">GTP-binding</keyword>
<dbReference type="EMBL" id="JAHUTI010091005">
    <property type="protein sequence ID" value="MED6261892.1"/>
    <property type="molecule type" value="Genomic_DNA"/>
</dbReference>
<comment type="caution">
    <text evidence="6">The sequence shown here is derived from an EMBL/GenBank/DDBJ whole genome shotgun (WGS) entry which is preliminary data.</text>
</comment>